<dbReference type="Pfam" id="PF05235">
    <property type="entry name" value="CHAD"/>
    <property type="match status" value="1"/>
</dbReference>
<gene>
    <name evidence="2" type="ORF">FXF46_13100</name>
</gene>
<evidence type="ECO:0000313" key="2">
    <source>
        <dbReference type="EMBL" id="QEH97709.1"/>
    </source>
</evidence>
<dbReference type="PANTHER" id="PTHR39339:SF1">
    <property type="entry name" value="CHAD DOMAIN-CONTAINING PROTEIN"/>
    <property type="match status" value="1"/>
</dbReference>
<dbReference type="EMBL" id="CP043043">
    <property type="protein sequence ID" value="QEH97709.1"/>
    <property type="molecule type" value="Genomic_DNA"/>
</dbReference>
<dbReference type="PROSITE" id="PS51708">
    <property type="entry name" value="CHAD"/>
    <property type="match status" value="1"/>
</dbReference>
<dbReference type="Gene3D" id="1.40.20.10">
    <property type="entry name" value="CHAD domain"/>
    <property type="match status" value="1"/>
</dbReference>
<evidence type="ECO:0000313" key="3">
    <source>
        <dbReference type="Proteomes" id="UP000323560"/>
    </source>
</evidence>
<sequence length="492" mass="55312">MPVRLTFRFLPEAWPAIRHHAAIAACLKNVRPRHRIWTFYDTPAADVSLRGYALCTGRNGRQSVQKLQPVLWTGLPGASSSECWIWFRKGLRPDPGLLNDTPLVDVDLETGLLPIYRSDFWELQGQQRTGENIIQITLSRGSVQAGKHSETVCMVDFVLKEGLVASLYEMAKTLANLPVWLTGESIPMQGARLANAQHLPLSIAKARLSTENVTVGMAWTLLVRSALTSFLLHQVLTERGDVEGVHQIRMAIRRLRTVLRFIRPLLPKKVFLKEAVAFQKLGRSLGEVRDWDVFVTEILPNFLEPAVAEPFKIFAENRSLEARTEMHQRLTDPSVTAAILSLGASAEKTDDLFGADVSSSLLEDRAPELLDRMARKVQHRGAHISRLSDEHLHDVRKALKGLRYSVDSVVGIYSGKRLTAYIKHCKDLQEVFGQFNDFTMAERLVEQAVKDAPDLEGQGQAILDAAHHAKKKILKKLPKKWKAFSKSVPFWC</sequence>
<dbReference type="PANTHER" id="PTHR39339">
    <property type="entry name" value="SLR1444 PROTEIN"/>
    <property type="match status" value="1"/>
</dbReference>
<dbReference type="InterPro" id="IPR007899">
    <property type="entry name" value="CHAD_dom"/>
</dbReference>
<feature type="domain" description="CHAD" evidence="1">
    <location>
        <begin position="212"/>
        <end position="486"/>
    </location>
</feature>
<accession>A0AAP9EV77</accession>
<dbReference type="InterPro" id="IPR038186">
    <property type="entry name" value="CHAD_dom_sf"/>
</dbReference>
<dbReference type="KEGG" id="gti:FXF46_13100"/>
<reference evidence="2 3" key="1">
    <citation type="submission" date="2019-08" db="EMBL/GenBank/DDBJ databases">
        <title>Gluconobacter frateurii HD924 genome.</title>
        <authorList>
            <person name="Liu Y."/>
            <person name="Zhang P."/>
        </authorList>
    </citation>
    <scope>NUCLEOTIDE SEQUENCE [LARGE SCALE GENOMIC DNA]</scope>
    <source>
        <strain evidence="2 3">HD924</strain>
    </source>
</reference>
<organism evidence="2 3">
    <name type="scientific">Gluconobacter thailandicus</name>
    <dbReference type="NCBI Taxonomy" id="257438"/>
    <lineage>
        <taxon>Bacteria</taxon>
        <taxon>Pseudomonadati</taxon>
        <taxon>Pseudomonadota</taxon>
        <taxon>Alphaproteobacteria</taxon>
        <taxon>Acetobacterales</taxon>
        <taxon>Acetobacteraceae</taxon>
        <taxon>Gluconobacter</taxon>
    </lineage>
</organism>
<evidence type="ECO:0000259" key="1">
    <source>
        <dbReference type="PROSITE" id="PS51708"/>
    </source>
</evidence>
<name>A0AAP9EV77_GLUTH</name>
<protein>
    <submittedName>
        <fullName evidence="2">CHAD domain-containing protein</fullName>
    </submittedName>
</protein>
<proteinExistence type="predicted"/>
<dbReference type="SMART" id="SM00880">
    <property type="entry name" value="CHAD"/>
    <property type="match status" value="1"/>
</dbReference>
<dbReference type="Proteomes" id="UP000323560">
    <property type="component" value="Chromosome"/>
</dbReference>
<dbReference type="AlphaFoldDB" id="A0AAP9EV77"/>